<evidence type="ECO:0000313" key="3">
    <source>
        <dbReference type="Proteomes" id="UP000199601"/>
    </source>
</evidence>
<dbReference type="AlphaFoldDB" id="A0A0U1CZD2"/>
<gene>
    <name evidence="2" type="ORF">BN000_01004</name>
</gene>
<evidence type="ECO:0000313" key="2">
    <source>
        <dbReference type="EMBL" id="CQD05165.1"/>
    </source>
</evidence>
<accession>A0A0U1CZD2</accession>
<dbReference type="Proteomes" id="UP000199601">
    <property type="component" value="Unassembled WGS sequence"/>
</dbReference>
<sequence>MPTASDYDARRASDSETQDKSAIRELAPTLHGSATAVVDEDPNDVHFFELPGADLSGEELSVTVIPQRSDEFTCSSCFLVQHRSRLRSSSAGVSICADCA</sequence>
<name>A0A0U1CZD2_9MYCO</name>
<dbReference type="Pfam" id="PF13834">
    <property type="entry name" value="DUF4193"/>
    <property type="match status" value="1"/>
</dbReference>
<feature type="region of interest" description="Disordered" evidence="1">
    <location>
        <begin position="1"/>
        <end position="22"/>
    </location>
</feature>
<organism evidence="2 3">
    <name type="scientific">Mycobacterium europaeum</name>
    <dbReference type="NCBI Taxonomy" id="761804"/>
    <lineage>
        <taxon>Bacteria</taxon>
        <taxon>Bacillati</taxon>
        <taxon>Actinomycetota</taxon>
        <taxon>Actinomycetes</taxon>
        <taxon>Mycobacteriales</taxon>
        <taxon>Mycobacteriaceae</taxon>
        <taxon>Mycobacterium</taxon>
        <taxon>Mycobacterium simiae complex</taxon>
    </lineage>
</organism>
<evidence type="ECO:0000256" key="1">
    <source>
        <dbReference type="SAM" id="MobiDB-lite"/>
    </source>
</evidence>
<keyword evidence="3" id="KW-1185">Reference proteome</keyword>
<proteinExistence type="predicted"/>
<dbReference type="EMBL" id="CTEC01000001">
    <property type="protein sequence ID" value="CQD05165.1"/>
    <property type="molecule type" value="Genomic_DNA"/>
</dbReference>
<dbReference type="InterPro" id="IPR025242">
    <property type="entry name" value="DUF4193"/>
</dbReference>
<dbReference type="RefSeq" id="WP_090418854.1">
    <property type="nucleotide sequence ID" value="NZ_CP157315.1"/>
</dbReference>
<reference evidence="3" key="1">
    <citation type="submission" date="2015-03" db="EMBL/GenBank/DDBJ databases">
        <authorList>
            <person name="Urmite Genomes"/>
        </authorList>
    </citation>
    <scope>NUCLEOTIDE SEQUENCE [LARGE SCALE GENOMIC DNA]</scope>
    <source>
        <strain evidence="3">CSUR P1344</strain>
    </source>
</reference>
<feature type="compositionally biased region" description="Basic and acidic residues" evidence="1">
    <location>
        <begin position="7"/>
        <end position="22"/>
    </location>
</feature>
<protein>
    <submittedName>
        <fullName evidence="2">Uncharacterized protein</fullName>
    </submittedName>
</protein>